<evidence type="ECO:0000256" key="7">
    <source>
        <dbReference type="ARBA" id="ARBA00022741"/>
    </source>
</evidence>
<evidence type="ECO:0000256" key="13">
    <source>
        <dbReference type="SAM" id="Phobius"/>
    </source>
</evidence>
<feature type="transmembrane region" description="Helical" evidence="13">
    <location>
        <begin position="19"/>
        <end position="38"/>
    </location>
</feature>
<dbReference type="InterPro" id="IPR004695">
    <property type="entry name" value="SLAC1/Mae1/Ssu1/TehA"/>
</dbReference>
<comment type="subcellular location">
    <subcellularLocation>
        <location evidence="2">Cell membrane</location>
    </subcellularLocation>
    <subcellularLocation>
        <location evidence="1">Membrane</location>
        <topology evidence="1">Multi-pass membrane protein</topology>
    </subcellularLocation>
</comment>
<dbReference type="GO" id="GO:0005802">
    <property type="term" value="C:trans-Golgi network"/>
    <property type="evidence" value="ECO:0007669"/>
    <property type="project" value="TreeGrafter"/>
</dbReference>
<feature type="compositionally biased region" description="Pro residues" evidence="12">
    <location>
        <begin position="905"/>
        <end position="916"/>
    </location>
</feature>
<dbReference type="PROSITE" id="PS50290">
    <property type="entry name" value="PI3_4_KINASE_3"/>
    <property type="match status" value="1"/>
</dbReference>
<evidence type="ECO:0000259" key="14">
    <source>
        <dbReference type="PROSITE" id="PS50290"/>
    </source>
</evidence>
<reference evidence="15 16" key="1">
    <citation type="submission" date="2016-03" db="EMBL/GenBank/DDBJ databases">
        <title>Comparative genomics of the ectomycorrhizal sister species Rhizopogon vinicolor and Rhizopogon vesiculosus (Basidiomycota: Boletales) reveals a divergence of the mating type B locus.</title>
        <authorList>
            <person name="Mujic A.B."/>
            <person name="Kuo A."/>
            <person name="Tritt A."/>
            <person name="Lipzen A."/>
            <person name="Chen C."/>
            <person name="Johnson J."/>
            <person name="Sharma A."/>
            <person name="Barry K."/>
            <person name="Grigoriev I.V."/>
            <person name="Spatafora J.W."/>
        </authorList>
    </citation>
    <scope>NUCLEOTIDE SEQUENCE [LARGE SCALE GENOMIC DNA]</scope>
    <source>
        <strain evidence="15 16">AM-OR11-056</strain>
    </source>
</reference>
<feature type="transmembrane region" description="Helical" evidence="13">
    <location>
        <begin position="286"/>
        <end position="307"/>
    </location>
</feature>
<dbReference type="PANTHER" id="PTHR12865:SF1">
    <property type="entry name" value="PHOSPHATIDYLINOSITOL 4-KINASE TYPE 2"/>
    <property type="match status" value="1"/>
</dbReference>
<dbReference type="GO" id="GO:0005886">
    <property type="term" value="C:plasma membrane"/>
    <property type="evidence" value="ECO:0007669"/>
    <property type="project" value="UniProtKB-SubCell"/>
</dbReference>
<feature type="transmembrane region" description="Helical" evidence="13">
    <location>
        <begin position="125"/>
        <end position="146"/>
    </location>
</feature>
<feature type="region of interest" description="Disordered" evidence="12">
    <location>
        <begin position="1018"/>
        <end position="1050"/>
    </location>
</feature>
<gene>
    <name evidence="15" type="ORF">AZE42_01984</name>
</gene>
<feature type="compositionally biased region" description="Polar residues" evidence="12">
    <location>
        <begin position="1020"/>
        <end position="1032"/>
    </location>
</feature>
<name>A0A1J8QFL7_9AGAM</name>
<dbReference type="GO" id="GO:0004430">
    <property type="term" value="F:1-phosphatidylinositol 4-kinase activity"/>
    <property type="evidence" value="ECO:0007669"/>
    <property type="project" value="UniProtKB-EC"/>
</dbReference>
<dbReference type="OrthoDB" id="3349449at2759"/>
<feature type="transmembrane region" description="Helical" evidence="13">
    <location>
        <begin position="158"/>
        <end position="185"/>
    </location>
</feature>
<feature type="transmembrane region" description="Helical" evidence="13">
    <location>
        <begin position="327"/>
        <end position="350"/>
    </location>
</feature>
<evidence type="ECO:0000256" key="3">
    <source>
        <dbReference type="ARBA" id="ARBA00012169"/>
    </source>
</evidence>
<dbReference type="GO" id="GO:0046854">
    <property type="term" value="P:phosphatidylinositol phosphate biosynthetic process"/>
    <property type="evidence" value="ECO:0007669"/>
    <property type="project" value="TreeGrafter"/>
</dbReference>
<evidence type="ECO:0000256" key="10">
    <source>
        <dbReference type="ARBA" id="ARBA00022989"/>
    </source>
</evidence>
<dbReference type="InterPro" id="IPR038665">
    <property type="entry name" value="Voltage-dep_anion_channel_sf"/>
</dbReference>
<proteinExistence type="predicted"/>
<feature type="region of interest" description="Disordered" evidence="12">
    <location>
        <begin position="903"/>
        <end position="951"/>
    </location>
</feature>
<evidence type="ECO:0000256" key="2">
    <source>
        <dbReference type="ARBA" id="ARBA00004236"/>
    </source>
</evidence>
<keyword evidence="16" id="KW-1185">Reference proteome</keyword>
<feature type="transmembrane region" description="Helical" evidence="13">
    <location>
        <begin position="197"/>
        <end position="217"/>
    </location>
</feature>
<dbReference type="EC" id="2.7.1.67" evidence="3"/>
<dbReference type="GO" id="GO:0007032">
    <property type="term" value="P:endosome organization"/>
    <property type="evidence" value="ECO:0007669"/>
    <property type="project" value="TreeGrafter"/>
</dbReference>
<dbReference type="InterPro" id="IPR000403">
    <property type="entry name" value="PI3/4_kinase_cat_dom"/>
</dbReference>
<evidence type="ECO:0000256" key="1">
    <source>
        <dbReference type="ARBA" id="ARBA00004141"/>
    </source>
</evidence>
<organism evidence="15 16">
    <name type="scientific">Rhizopogon vesiculosus</name>
    <dbReference type="NCBI Taxonomy" id="180088"/>
    <lineage>
        <taxon>Eukaryota</taxon>
        <taxon>Fungi</taxon>
        <taxon>Dikarya</taxon>
        <taxon>Basidiomycota</taxon>
        <taxon>Agaricomycotina</taxon>
        <taxon>Agaricomycetes</taxon>
        <taxon>Agaricomycetidae</taxon>
        <taxon>Boletales</taxon>
        <taxon>Suillineae</taxon>
        <taxon>Rhizopogonaceae</taxon>
        <taxon>Rhizopogon</taxon>
    </lineage>
</organism>
<dbReference type="GO" id="GO:0005768">
    <property type="term" value="C:endosome"/>
    <property type="evidence" value="ECO:0007669"/>
    <property type="project" value="TreeGrafter"/>
</dbReference>
<evidence type="ECO:0000313" key="15">
    <source>
        <dbReference type="EMBL" id="OJA20486.1"/>
    </source>
</evidence>
<keyword evidence="7" id="KW-0547">Nucleotide-binding</keyword>
<evidence type="ECO:0000256" key="6">
    <source>
        <dbReference type="ARBA" id="ARBA00022692"/>
    </source>
</evidence>
<keyword evidence="8" id="KW-0418">Kinase</keyword>
<dbReference type="GO" id="GO:0000329">
    <property type="term" value="C:fungal-type vacuole membrane"/>
    <property type="evidence" value="ECO:0007669"/>
    <property type="project" value="TreeGrafter"/>
</dbReference>
<evidence type="ECO:0000256" key="11">
    <source>
        <dbReference type="ARBA" id="ARBA00023136"/>
    </source>
</evidence>
<keyword evidence="10 13" id="KW-1133">Transmembrane helix</keyword>
<protein>
    <recommendedName>
        <fullName evidence="3">1-phosphatidylinositol 4-kinase</fullName>
        <ecNumber evidence="3">2.7.1.67</ecNumber>
    </recommendedName>
</protein>
<evidence type="ECO:0000256" key="8">
    <source>
        <dbReference type="ARBA" id="ARBA00022777"/>
    </source>
</evidence>
<sequence>MSVASQHTSWKECIRHFTWAWHTVIMGTGATSTLIHAFPYGNGSPAIKVATLIVFFLNIILFVLFTGATIARYTMFPGVWLKMIRHPAQSLFMGTFPMGAMTLINTALVNLCYSMVEQKHALEEMTALWLLPFITLIVASTTGGLLSTALKAQSTKFAILTASFSLTMAIIGLSLAFMITTIYFARLVIYGPPEKPLVLSAFVILGPLGMGGYSLLINGQNLSEILPLYFPGTFPDATGGGQMIFSFCFCSAYILWSLGVWWIIISSYSIIGVLKSEGSIPFSITYHGLIFPNAVYALLSVQLGNVLDSSFFRGFGAAWTGQNNNNVIVLFETSSISIVIVFILWLSIFARTILAVIDRSIFVAPDIAVGPLLVLHTSSDGVKIMGTKWTESIAQKVKRKKRVEDYSRKEIWQSISEPCAPPFPIGNGSEFTVKTLDHKPPMTQAAFDNMTQSVRNAISAGIHPKMITKGSSGSYFARAKIDGRVQTVAVFKPKDEEPYGRLNPKTTKWLHRQFRWIIPFGRACLIPNLSYISEAAGSLLDERLGLNIVPRTQLVSLSSPEACNISYMGILARFFYSPTIHVLISKTSDASDFLRKHPWPGRSIADTFDDSSHRKGLPTKRCLGALKIICGRTGDEDVDEEDPEEERLFDASEENESGRPFYWSRVLQQSFREELEKYVGFLTLVILDYLMLNTDRGADNYMIKYCDGVHEKLVDVASQPSAHPQMPQMRRAETAPPSSSQPTVTFVNAIPPSQISAASSSYTRQPHIHIAAIDNSLSFPHEHPRGWRSYTYGWLYLPVSLIGRPFSEKTRAHFLPLLTSKTWWEETTFQLRKLFAVDPDFHPKMFQRQLAVIKGQAYNIIESLKHAVVTHIILVFIVTGPLELTRRTKALVWDDEIEIMEEVPRPPGVGPTPASPRPSVSTMPLPRRTRSHSHSAEFPPASRRRSSEAERPIPFSAKFQKVHPGTTGVTVLEHLERLDAVEAGLQRLGVEEPVIEEDEEEVDVGMSSAPQPLLIPFDSPQASDLTSQQFTPPGSPGGLTSVPEDQSLADSVTEEDLAVMSKSMSHVESPFTPQHNRWNSHAGRPHHQPDRNLDWMNVDEVEQQKRTVVVERLEMVAAKPLLSW</sequence>
<feature type="transmembrane region" description="Helical" evidence="13">
    <location>
        <begin position="50"/>
        <end position="71"/>
    </location>
</feature>
<dbReference type="AlphaFoldDB" id="A0A1J8QFL7"/>
<dbReference type="Pfam" id="PF00454">
    <property type="entry name" value="PI3_PI4_kinase"/>
    <property type="match status" value="1"/>
</dbReference>
<evidence type="ECO:0000256" key="5">
    <source>
        <dbReference type="ARBA" id="ARBA00022679"/>
    </source>
</evidence>
<dbReference type="PANTHER" id="PTHR12865">
    <property type="entry name" value="PHOSPHATIDYLINOSITOL 4-KINASE TYPE-II"/>
    <property type="match status" value="1"/>
</dbReference>
<dbReference type="GO" id="GO:0055085">
    <property type="term" value="P:transmembrane transport"/>
    <property type="evidence" value="ECO:0007669"/>
    <property type="project" value="InterPro"/>
</dbReference>
<keyword evidence="6 13" id="KW-0812">Transmembrane</keyword>
<dbReference type="Proteomes" id="UP000183567">
    <property type="component" value="Unassembled WGS sequence"/>
</dbReference>
<keyword evidence="5" id="KW-0808">Transferase</keyword>
<evidence type="ECO:0000256" key="12">
    <source>
        <dbReference type="SAM" id="MobiDB-lite"/>
    </source>
</evidence>
<evidence type="ECO:0000256" key="9">
    <source>
        <dbReference type="ARBA" id="ARBA00022840"/>
    </source>
</evidence>
<keyword evidence="9" id="KW-0067">ATP-binding</keyword>
<evidence type="ECO:0000256" key="4">
    <source>
        <dbReference type="ARBA" id="ARBA00022475"/>
    </source>
</evidence>
<feature type="transmembrane region" description="Helical" evidence="13">
    <location>
        <begin position="91"/>
        <end position="113"/>
    </location>
</feature>
<dbReference type="Pfam" id="PF03595">
    <property type="entry name" value="SLAC1"/>
    <property type="match status" value="1"/>
</dbReference>
<dbReference type="InterPro" id="IPR039756">
    <property type="entry name" value="Lsb6/PI4K2"/>
</dbReference>
<feature type="transmembrane region" description="Helical" evidence="13">
    <location>
        <begin position="243"/>
        <end position="265"/>
    </location>
</feature>
<dbReference type="GO" id="GO:0007030">
    <property type="term" value="P:Golgi organization"/>
    <property type="evidence" value="ECO:0007669"/>
    <property type="project" value="TreeGrafter"/>
</dbReference>
<evidence type="ECO:0000313" key="16">
    <source>
        <dbReference type="Proteomes" id="UP000183567"/>
    </source>
</evidence>
<dbReference type="GO" id="GO:0005524">
    <property type="term" value="F:ATP binding"/>
    <property type="evidence" value="ECO:0007669"/>
    <property type="project" value="UniProtKB-KW"/>
</dbReference>
<dbReference type="STRING" id="180088.A0A1J8QFL7"/>
<dbReference type="Gene3D" id="1.50.10.150">
    <property type="entry name" value="Voltage-dependent anion channel"/>
    <property type="match status" value="2"/>
</dbReference>
<feature type="domain" description="PI3K/PI4K catalytic" evidence="14">
    <location>
        <begin position="461"/>
        <end position="883"/>
    </location>
</feature>
<feature type="region of interest" description="Disordered" evidence="12">
    <location>
        <begin position="1068"/>
        <end position="1092"/>
    </location>
</feature>
<feature type="compositionally biased region" description="Polar residues" evidence="12">
    <location>
        <begin position="1068"/>
        <end position="1079"/>
    </location>
</feature>
<feature type="region of interest" description="Disordered" evidence="12">
    <location>
        <begin position="718"/>
        <end position="742"/>
    </location>
</feature>
<accession>A0A1J8QFL7</accession>
<dbReference type="EMBL" id="LVVM01000537">
    <property type="protein sequence ID" value="OJA20486.1"/>
    <property type="molecule type" value="Genomic_DNA"/>
</dbReference>
<keyword evidence="11 13" id="KW-0472">Membrane</keyword>
<comment type="caution">
    <text evidence="15">The sequence shown here is derived from an EMBL/GenBank/DDBJ whole genome shotgun (WGS) entry which is preliminary data.</text>
</comment>
<keyword evidence="4" id="KW-1003">Cell membrane</keyword>